<dbReference type="STRING" id="1769779.AUP74_02380"/>
<reference evidence="2" key="1">
    <citation type="submission" date="2016-01" db="EMBL/GenBank/DDBJ databases">
        <title>Complete genome sequence of Microbulbifer sp. CCB-MM1, a halophile isolated from Matang Mangrove Forest, Perak.</title>
        <authorList>
            <person name="Moh T.H."/>
            <person name="Dinesh B."/>
            <person name="Lau N.-S."/>
            <person name="Go F."/>
            <person name="Alexander Chong S.-C."/>
        </authorList>
    </citation>
    <scope>NUCLEOTIDE SEQUENCE [LARGE SCALE GENOMIC DNA]</scope>
    <source>
        <strain evidence="2">CCB-MM1</strain>
    </source>
</reference>
<protein>
    <submittedName>
        <fullName evidence="1">Outer membrane lipoprotein RcsF</fullName>
    </submittedName>
</protein>
<dbReference type="EMBL" id="CP014143">
    <property type="protein sequence ID" value="AOS97782.1"/>
    <property type="molecule type" value="Genomic_DNA"/>
</dbReference>
<dbReference type="Proteomes" id="UP000095672">
    <property type="component" value="Chromosome"/>
</dbReference>
<dbReference type="OrthoDB" id="6264505at2"/>
<dbReference type="KEGG" id="micc:AUP74_02380"/>
<accession>A0A1C9W9G4</accession>
<evidence type="ECO:0000313" key="1">
    <source>
        <dbReference type="EMBL" id="AOS97782.1"/>
    </source>
</evidence>
<dbReference type="PROSITE" id="PS51257">
    <property type="entry name" value="PROKAR_LIPOPROTEIN"/>
    <property type="match status" value="1"/>
</dbReference>
<evidence type="ECO:0000313" key="2">
    <source>
        <dbReference type="Proteomes" id="UP000095672"/>
    </source>
</evidence>
<gene>
    <name evidence="1" type="primary">rcsF</name>
    <name evidence="1" type="ORF">AUP74_02380</name>
</gene>
<keyword evidence="2" id="KW-1185">Reference proteome</keyword>
<dbReference type="AlphaFoldDB" id="A0A1C9W9G4"/>
<proteinExistence type="predicted"/>
<dbReference type="Gene3D" id="3.30.110.70">
    <property type="entry name" value="Hypothetical protein apc22750. Chain B"/>
    <property type="match status" value="1"/>
</dbReference>
<keyword evidence="1" id="KW-0449">Lipoprotein</keyword>
<sequence length="127" mass="13770">MRAVLLLITLAALGGCHGVQFSTNLCPYAEGRIKAASVREYTPVEIGRYDATTLGFVEAAQCQRRADEDEPRRSTLVQELKQRTHKLGGNGVVVEACGAATGGYEGCLRYLECHGVAYAVPERQSRP</sequence>
<name>A0A1C9W9G4_9GAMM</name>
<dbReference type="RefSeq" id="WP_069947742.1">
    <property type="nucleotide sequence ID" value="NZ_CP014143.1"/>
</dbReference>
<organism evidence="1 2">
    <name type="scientific">Microbulbifer aggregans</name>
    <dbReference type="NCBI Taxonomy" id="1769779"/>
    <lineage>
        <taxon>Bacteria</taxon>
        <taxon>Pseudomonadati</taxon>
        <taxon>Pseudomonadota</taxon>
        <taxon>Gammaproteobacteria</taxon>
        <taxon>Cellvibrionales</taxon>
        <taxon>Microbulbiferaceae</taxon>
        <taxon>Microbulbifer</taxon>
    </lineage>
</organism>